<feature type="region of interest" description="Disordered" evidence="1">
    <location>
        <begin position="188"/>
        <end position="253"/>
    </location>
</feature>
<sequence length="598" mass="68793">MPFITMDPNTQRSPKRASAGPYKLRKRIKTIQYADNSPSRGPKKKLAPGGRQQKQQRIWEHQETCQLLAHFQWSFSNGVDFWSVAFPKFQNTAQPTFTDDQAEKQLKHLSTRHGQMEGDNDYENLLEFGLESLNLPEETSRDADQFFNRIPDINAGRSEVGGALAKWCTKRLLVSFMVSPEKLKAILPEEEKDQSVGQADEDSSAEPTQPTEVQQPSHRSSRLSSADQNADSPSPKRAETTVEQRSADYPSPDGREIWEIETLLLASEIEKERLKRELDAVVKYKPDARVQHILEQKLDYTVRRVYSSRFFNVEIPGMNGEKISRLYMMLFRNIQNACFDVCRNHPEAPEEQTMHSDLPESWALMAFGQGLKDCIPRLKDSRNFKAELLLGLLASAVIEMVFEPAFPAFIHPPNPIAEAYRQIIMDVAGVNELHRADCIVLPQVTDNSRAEIIQRKVKELERILYKHLDSFWAFPDNDNDNPEEVLRKNINFGSFLAPALELKLDLITTATRLKFFYYESDEPFDEEYMERCPFSDRERNTIKGCLFPLLLWPRAREETATSSDYVLEHNTKYSMYFTRLTEGSHRDLEVATKAIVLT</sequence>
<dbReference type="HOGENOM" id="CLU_518777_0_0_1"/>
<evidence type="ECO:0000313" key="2">
    <source>
        <dbReference type="EMBL" id="EXL70304.1"/>
    </source>
</evidence>
<proteinExistence type="predicted"/>
<dbReference type="OrthoDB" id="5089032at2759"/>
<gene>
    <name evidence="2" type="ORF">FOPG_13846</name>
</gene>
<feature type="compositionally biased region" description="Polar residues" evidence="1">
    <location>
        <begin position="205"/>
        <end position="232"/>
    </location>
</feature>
<feature type="region of interest" description="Disordered" evidence="1">
    <location>
        <begin position="1"/>
        <end position="56"/>
    </location>
</feature>
<evidence type="ECO:0000256" key="1">
    <source>
        <dbReference type="SAM" id="MobiDB-lite"/>
    </source>
</evidence>
<reference evidence="2" key="1">
    <citation type="submission" date="2011-11" db="EMBL/GenBank/DDBJ databases">
        <title>The Genome Sequence of Fusarium oxysporum PHW808.</title>
        <authorList>
            <consortium name="The Broad Institute Genome Sequencing Platform"/>
            <person name="Ma L.-J."/>
            <person name="Gale L.R."/>
            <person name="Schwartz D.C."/>
            <person name="Zhou S."/>
            <person name="Corby-Kistler H."/>
            <person name="Young S.K."/>
            <person name="Zeng Q."/>
            <person name="Gargeya S."/>
            <person name="Fitzgerald M."/>
            <person name="Haas B."/>
            <person name="Abouelleil A."/>
            <person name="Alvarado L."/>
            <person name="Arachchi H.M."/>
            <person name="Berlin A."/>
            <person name="Brown A."/>
            <person name="Chapman S.B."/>
            <person name="Chen Z."/>
            <person name="Dunbar C."/>
            <person name="Freedman E."/>
            <person name="Gearin G."/>
            <person name="Goldberg J."/>
            <person name="Griggs A."/>
            <person name="Gujja S."/>
            <person name="Heiman D."/>
            <person name="Howarth C."/>
            <person name="Larson L."/>
            <person name="Lui A."/>
            <person name="MacDonald P.J.P."/>
            <person name="Montmayeur A."/>
            <person name="Murphy C."/>
            <person name="Neiman D."/>
            <person name="Pearson M."/>
            <person name="Priest M."/>
            <person name="Roberts A."/>
            <person name="Saif S."/>
            <person name="Shea T."/>
            <person name="Shenoy N."/>
            <person name="Sisk P."/>
            <person name="Stolte C."/>
            <person name="Sykes S."/>
            <person name="Wortman J."/>
            <person name="Nusbaum C."/>
            <person name="Birren B."/>
        </authorList>
    </citation>
    <scope>NUCLEOTIDE SEQUENCE [LARGE SCALE GENOMIC DNA]</scope>
    <source>
        <strain evidence="2">54008</strain>
    </source>
</reference>
<organism evidence="2">
    <name type="scientific">Fusarium oxysporum f. sp. conglutinans race 2 54008</name>
    <dbReference type="NCBI Taxonomy" id="1089457"/>
    <lineage>
        <taxon>Eukaryota</taxon>
        <taxon>Fungi</taxon>
        <taxon>Dikarya</taxon>
        <taxon>Ascomycota</taxon>
        <taxon>Pezizomycotina</taxon>
        <taxon>Sordariomycetes</taxon>
        <taxon>Hypocreomycetidae</taxon>
        <taxon>Hypocreales</taxon>
        <taxon>Nectriaceae</taxon>
        <taxon>Fusarium</taxon>
        <taxon>Fusarium oxysporum species complex</taxon>
    </lineage>
</organism>
<name>X0IAQ7_FUSOX</name>
<dbReference type="AlphaFoldDB" id="X0IAQ7"/>
<accession>X0IAQ7</accession>
<feature type="compositionally biased region" description="Basic and acidic residues" evidence="1">
    <location>
        <begin position="234"/>
        <end position="246"/>
    </location>
</feature>
<dbReference type="EMBL" id="JH658905">
    <property type="protein sequence ID" value="EXL70304.1"/>
    <property type="molecule type" value="Genomic_DNA"/>
</dbReference>
<protein>
    <submittedName>
        <fullName evidence="2">Uncharacterized protein</fullName>
    </submittedName>
</protein>
<dbReference type="Proteomes" id="UP000030676">
    <property type="component" value="Unassembled WGS sequence"/>
</dbReference>
<reference evidence="2" key="2">
    <citation type="submission" date="2012-05" db="EMBL/GenBank/DDBJ databases">
        <title>The Genome Annotation of Fusarium oxysporum PHW808.</title>
        <authorList>
            <consortium name="The Broad Institute Genomics Platform"/>
            <person name="Ma L.-J."/>
            <person name="Corby-Kistler H."/>
            <person name="Broz K."/>
            <person name="Gale L.R."/>
            <person name="Jonkers W."/>
            <person name="O'Donnell K."/>
            <person name="Ploetz R."/>
            <person name="Steinberg C."/>
            <person name="Schwartz D.C."/>
            <person name="VanEtten H."/>
            <person name="Zhou S."/>
            <person name="Young S.K."/>
            <person name="Zeng Q."/>
            <person name="Gargeya S."/>
            <person name="Fitzgerald M."/>
            <person name="Abouelleil A."/>
            <person name="Alvarado L."/>
            <person name="Chapman S.B."/>
            <person name="Gainer-Dewar J."/>
            <person name="Goldberg J."/>
            <person name="Griggs A."/>
            <person name="Gujja S."/>
            <person name="Hansen M."/>
            <person name="Howarth C."/>
            <person name="Imamovic A."/>
            <person name="Ireland A."/>
            <person name="Larimer J."/>
            <person name="McCowan C."/>
            <person name="Murphy C."/>
            <person name="Pearson M."/>
            <person name="Poon T.W."/>
            <person name="Priest M."/>
            <person name="Roberts A."/>
            <person name="Saif S."/>
            <person name="Shea T."/>
            <person name="Sykes S."/>
            <person name="Wortman J."/>
            <person name="Nusbaum C."/>
            <person name="Birren B."/>
        </authorList>
    </citation>
    <scope>NUCLEOTIDE SEQUENCE</scope>
    <source>
        <strain evidence="2">54008</strain>
    </source>
</reference>